<sequence length="225" mass="24294">MPQRPAPALESANTCLCSGVTRIACKVSIRVTAYLVMSPKPPAASVAQTTRLQVISLTSALAIGIKVAFGSAPNMSLCHARVHIEVLGLALVESLASTRGGSHPDSVGTLVYDIKYDFAFKTLTGAIQVEDNPIQGHLQQQHDPSPIQEDGCFRLPECGMPNFFHNDVPAQVDSPEKHVPIDQFPLNPAFVPHGNANTNANLRGYSWLRPQQPILDPRTSNIRQG</sequence>
<comment type="caution">
    <text evidence="1">The sequence shown here is derived from an EMBL/GenBank/DDBJ whole genome shotgun (WGS) entry which is preliminary data.</text>
</comment>
<organism evidence="1 2">
    <name type="scientific">Ilex paraguariensis</name>
    <name type="common">yerba mate</name>
    <dbReference type="NCBI Taxonomy" id="185542"/>
    <lineage>
        <taxon>Eukaryota</taxon>
        <taxon>Viridiplantae</taxon>
        <taxon>Streptophyta</taxon>
        <taxon>Embryophyta</taxon>
        <taxon>Tracheophyta</taxon>
        <taxon>Spermatophyta</taxon>
        <taxon>Magnoliopsida</taxon>
        <taxon>eudicotyledons</taxon>
        <taxon>Gunneridae</taxon>
        <taxon>Pentapetalae</taxon>
        <taxon>asterids</taxon>
        <taxon>campanulids</taxon>
        <taxon>Aquifoliales</taxon>
        <taxon>Aquifoliaceae</taxon>
        <taxon>Ilex</taxon>
    </lineage>
</organism>
<dbReference type="InterPro" id="IPR038945">
    <property type="entry name" value="MBD13-like"/>
</dbReference>
<gene>
    <name evidence="1" type="ORF">ILEXP_LOCUS19838</name>
</gene>
<reference evidence="1 2" key="1">
    <citation type="submission" date="2024-02" db="EMBL/GenBank/DDBJ databases">
        <authorList>
            <person name="Vignale AGUSTIN F."/>
            <person name="Sosa J E."/>
            <person name="Modenutti C."/>
        </authorList>
    </citation>
    <scope>NUCLEOTIDE SEQUENCE [LARGE SCALE GENOMIC DNA]</scope>
</reference>
<dbReference type="AlphaFoldDB" id="A0ABC8S3F7"/>
<name>A0ABC8S3F7_9AQUA</name>
<dbReference type="PANTHER" id="PTHR34067:SF20">
    <property type="entry name" value="OS08G0206700 PROTEIN"/>
    <property type="match status" value="1"/>
</dbReference>
<evidence type="ECO:0000313" key="2">
    <source>
        <dbReference type="Proteomes" id="UP001642360"/>
    </source>
</evidence>
<evidence type="ECO:0000313" key="1">
    <source>
        <dbReference type="EMBL" id="CAK9151672.1"/>
    </source>
</evidence>
<accession>A0ABC8S3F7</accession>
<dbReference type="PANTHER" id="PTHR34067">
    <property type="entry name" value="OS04G0193200 PROTEIN"/>
    <property type="match status" value="1"/>
</dbReference>
<dbReference type="Proteomes" id="UP001642360">
    <property type="component" value="Unassembled WGS sequence"/>
</dbReference>
<protein>
    <submittedName>
        <fullName evidence="1">Uncharacterized protein</fullName>
    </submittedName>
</protein>
<keyword evidence="2" id="KW-1185">Reference proteome</keyword>
<proteinExistence type="predicted"/>
<dbReference type="EMBL" id="CAUOFW020002168">
    <property type="protein sequence ID" value="CAK9151672.1"/>
    <property type="molecule type" value="Genomic_DNA"/>
</dbReference>